<proteinExistence type="predicted"/>
<dbReference type="OrthoDB" id="9774199at2"/>
<gene>
    <name evidence="1" type="ORF">BKP37_09560</name>
</gene>
<name>A0A1S2LNG3_9BACI</name>
<organism evidence="1 2">
    <name type="scientific">Anaerobacillus alkalilacustris</name>
    <dbReference type="NCBI Taxonomy" id="393763"/>
    <lineage>
        <taxon>Bacteria</taxon>
        <taxon>Bacillati</taxon>
        <taxon>Bacillota</taxon>
        <taxon>Bacilli</taxon>
        <taxon>Bacillales</taxon>
        <taxon>Bacillaceae</taxon>
        <taxon>Anaerobacillus</taxon>
    </lineage>
</organism>
<protein>
    <recommendedName>
        <fullName evidence="3">DUF1990 domain-containing protein</fullName>
    </recommendedName>
</protein>
<evidence type="ECO:0008006" key="3">
    <source>
        <dbReference type="Google" id="ProtNLM"/>
    </source>
</evidence>
<reference evidence="1 2" key="1">
    <citation type="submission" date="2016-10" db="EMBL/GenBank/DDBJ databases">
        <title>Draft genome sequences of four alkaliphilic bacteria belonging to the Anaerobacillus genus.</title>
        <authorList>
            <person name="Bassil N.M."/>
            <person name="Lloyd J.R."/>
        </authorList>
    </citation>
    <scope>NUCLEOTIDE SEQUENCE [LARGE SCALE GENOMIC DNA]</scope>
    <source>
        <strain evidence="1 2">DSM 18345</strain>
    </source>
</reference>
<evidence type="ECO:0000313" key="1">
    <source>
        <dbReference type="EMBL" id="OIJ13740.1"/>
    </source>
</evidence>
<comment type="caution">
    <text evidence="1">The sequence shown here is derived from an EMBL/GenBank/DDBJ whole genome shotgun (WGS) entry which is preliminary data.</text>
</comment>
<sequence>MTQKINHHLKQYLNVHKSNPHVRIKKNGLVAFNNDSKKYWSIQILNTQKRKKPSYMVDRYFQWLATESKNIISVSFKDKSYSLYVKFLKNPVLILTIQTSTDQKVVLHVTGGLLAKKKQKGTFSFSLSDDKQIVVALESFEPRLPWMIYRITQAPIHEFVMKKFQIKTVGE</sequence>
<dbReference type="AlphaFoldDB" id="A0A1S2LNG3"/>
<accession>A0A1S2LNG3</accession>
<evidence type="ECO:0000313" key="2">
    <source>
        <dbReference type="Proteomes" id="UP000179524"/>
    </source>
</evidence>
<keyword evidence="2" id="KW-1185">Reference proteome</keyword>
<dbReference type="RefSeq" id="WP_071309380.1">
    <property type="nucleotide sequence ID" value="NZ_MLQR01000026.1"/>
</dbReference>
<dbReference type="EMBL" id="MLQR01000026">
    <property type="protein sequence ID" value="OIJ13740.1"/>
    <property type="molecule type" value="Genomic_DNA"/>
</dbReference>
<dbReference type="Proteomes" id="UP000179524">
    <property type="component" value="Unassembled WGS sequence"/>
</dbReference>